<sequence>MNNIFNHKSHGLLGAAFLAPAPAEEPAVKDSMLESAGLGNATSARIVAMFEAVERRAGEDTRSVAASLLAGWVADGEADSDSFEALALVLAGLDSLSDDDDLDDEQVDAFNDALGQLANAAVALGADQDDVTSMIDDDDDSAAESVFEALSGLADDDEAIADYTVAGGEGGEAMLESATFKAVRDGQVKLIRKRPKKRRMTSLQKQALKKARTKAHSSMANAHRKKSMKLRKKRGL</sequence>
<dbReference type="RefSeq" id="WP_159224193.1">
    <property type="nucleotide sequence ID" value="NZ_LR733503.1"/>
</dbReference>
<name>A0AAX3JBZ4_9GAMM</name>
<proteinExistence type="predicted"/>
<evidence type="ECO:0008006" key="4">
    <source>
        <dbReference type="Google" id="ProtNLM"/>
    </source>
</evidence>
<dbReference type="Proteomes" id="UP000433737">
    <property type="component" value="Unassembled WGS sequence"/>
</dbReference>
<organism evidence="2 3">
    <name type="scientific">Pantoea brenneri</name>
    <dbReference type="NCBI Taxonomy" id="472694"/>
    <lineage>
        <taxon>Bacteria</taxon>
        <taxon>Pseudomonadati</taxon>
        <taxon>Pseudomonadota</taxon>
        <taxon>Gammaproteobacteria</taxon>
        <taxon>Enterobacterales</taxon>
        <taxon>Erwiniaceae</taxon>
        <taxon>Pantoea</taxon>
    </lineage>
</organism>
<dbReference type="EMBL" id="CABWMH010000052">
    <property type="protein sequence ID" value="VXC58556.1"/>
    <property type="molecule type" value="Genomic_DNA"/>
</dbReference>
<comment type="caution">
    <text evidence="2">The sequence shown here is derived from an EMBL/GenBank/DDBJ whole genome shotgun (WGS) entry which is preliminary data.</text>
</comment>
<reference evidence="2 3" key="1">
    <citation type="submission" date="2019-10" db="EMBL/GenBank/DDBJ databases">
        <authorList>
            <person name="Karimi E."/>
        </authorList>
    </citation>
    <scope>NUCLEOTIDE SEQUENCE [LARGE SCALE GENOMIC DNA]</scope>
    <source>
        <strain evidence="2">Pantoea sp. 111</strain>
    </source>
</reference>
<protein>
    <recommendedName>
        <fullName evidence="4">Tail tube protein</fullName>
    </recommendedName>
</protein>
<accession>A0AAX3JBZ4</accession>
<feature type="region of interest" description="Disordered" evidence="1">
    <location>
        <begin position="193"/>
        <end position="236"/>
    </location>
</feature>
<gene>
    <name evidence="2" type="ORF">PANT111_560008</name>
</gene>
<evidence type="ECO:0000313" key="3">
    <source>
        <dbReference type="Proteomes" id="UP000433737"/>
    </source>
</evidence>
<feature type="compositionally biased region" description="Basic residues" evidence="1">
    <location>
        <begin position="222"/>
        <end position="236"/>
    </location>
</feature>
<evidence type="ECO:0000256" key="1">
    <source>
        <dbReference type="SAM" id="MobiDB-lite"/>
    </source>
</evidence>
<dbReference type="AlphaFoldDB" id="A0AAX3JBZ4"/>
<evidence type="ECO:0000313" key="2">
    <source>
        <dbReference type="EMBL" id="VXC58556.1"/>
    </source>
</evidence>